<dbReference type="EMBL" id="VDMD01000002">
    <property type="protein sequence ID" value="TRM67991.1"/>
    <property type="molecule type" value="Genomic_DNA"/>
</dbReference>
<name>A0A550CT80_9AGAR</name>
<keyword evidence="2" id="KW-1185">Reference proteome</keyword>
<organism evidence="1 2">
    <name type="scientific">Schizophyllum amplum</name>
    <dbReference type="NCBI Taxonomy" id="97359"/>
    <lineage>
        <taxon>Eukaryota</taxon>
        <taxon>Fungi</taxon>
        <taxon>Dikarya</taxon>
        <taxon>Basidiomycota</taxon>
        <taxon>Agaricomycotina</taxon>
        <taxon>Agaricomycetes</taxon>
        <taxon>Agaricomycetidae</taxon>
        <taxon>Agaricales</taxon>
        <taxon>Schizophyllaceae</taxon>
        <taxon>Schizophyllum</taxon>
    </lineage>
</organism>
<dbReference type="Proteomes" id="UP000320762">
    <property type="component" value="Unassembled WGS sequence"/>
</dbReference>
<proteinExistence type="predicted"/>
<gene>
    <name evidence="1" type="ORF">BD626DRAFT_109291</name>
</gene>
<comment type="caution">
    <text evidence="1">The sequence shown here is derived from an EMBL/GenBank/DDBJ whole genome shotgun (WGS) entry which is preliminary data.</text>
</comment>
<accession>A0A550CT80</accession>
<sequence length="245" mass="27417">MDLQVALCYRVQPCATESPARNLSQRTHISLACRIPDVTLLMPAHTIEALLVFIYPPIERAQDPREVRCPGAHLAAMSSHARGAVPWGVLGGARNASLSSRLPLPMLRRWSSACTRARPAYACTRIHHATHRVRRGLYTAHQRLYTPRPTRFPHSFTHTRHAPAPPLHTRLAPTLTPLQSLPYTLGFLTCTLDFLTYMVSTPDCVVYTPSPSRALLPTLRYTQGPDWMHIPILTVLPKYPDSAHT</sequence>
<evidence type="ECO:0000313" key="2">
    <source>
        <dbReference type="Proteomes" id="UP000320762"/>
    </source>
</evidence>
<protein>
    <submittedName>
        <fullName evidence="1">Uncharacterized protein</fullName>
    </submittedName>
</protein>
<reference evidence="1 2" key="1">
    <citation type="journal article" date="2019" name="New Phytol.">
        <title>Comparative genomics reveals unique wood-decay strategies and fruiting body development in the Schizophyllaceae.</title>
        <authorList>
            <person name="Almasi E."/>
            <person name="Sahu N."/>
            <person name="Krizsan K."/>
            <person name="Balint B."/>
            <person name="Kovacs G.M."/>
            <person name="Kiss B."/>
            <person name="Cseklye J."/>
            <person name="Drula E."/>
            <person name="Henrissat B."/>
            <person name="Nagy I."/>
            <person name="Chovatia M."/>
            <person name="Adam C."/>
            <person name="LaButti K."/>
            <person name="Lipzen A."/>
            <person name="Riley R."/>
            <person name="Grigoriev I.V."/>
            <person name="Nagy L.G."/>
        </authorList>
    </citation>
    <scope>NUCLEOTIDE SEQUENCE [LARGE SCALE GENOMIC DNA]</scope>
    <source>
        <strain evidence="1 2">NL-1724</strain>
    </source>
</reference>
<dbReference type="AlphaFoldDB" id="A0A550CT80"/>
<evidence type="ECO:0000313" key="1">
    <source>
        <dbReference type="EMBL" id="TRM67991.1"/>
    </source>
</evidence>